<keyword evidence="2" id="KW-0732">Signal</keyword>
<dbReference type="OrthoDB" id="2862635at2759"/>
<evidence type="ECO:0000313" key="3">
    <source>
        <dbReference type="EMBL" id="KAF5317819.1"/>
    </source>
</evidence>
<organism evidence="3 4">
    <name type="scientific">Psilocybe cf. subviscida</name>
    <dbReference type="NCBI Taxonomy" id="2480587"/>
    <lineage>
        <taxon>Eukaryota</taxon>
        <taxon>Fungi</taxon>
        <taxon>Dikarya</taxon>
        <taxon>Basidiomycota</taxon>
        <taxon>Agaricomycotina</taxon>
        <taxon>Agaricomycetes</taxon>
        <taxon>Agaricomycetidae</taxon>
        <taxon>Agaricales</taxon>
        <taxon>Agaricineae</taxon>
        <taxon>Strophariaceae</taxon>
        <taxon>Psilocybe</taxon>
    </lineage>
</organism>
<dbReference type="CDD" id="cd13426">
    <property type="entry name" value="Peptidase_G1"/>
    <property type="match status" value="1"/>
</dbReference>
<evidence type="ECO:0000256" key="2">
    <source>
        <dbReference type="SAM" id="SignalP"/>
    </source>
</evidence>
<protein>
    <recommendedName>
        <fullName evidence="5">Aspergillopepsin-2</fullName>
    </recommendedName>
</protein>
<gene>
    <name evidence="3" type="ORF">D9619_012611</name>
</gene>
<accession>A0A8H5EZ84</accession>
<dbReference type="InterPro" id="IPR013320">
    <property type="entry name" value="ConA-like_dom_sf"/>
</dbReference>
<dbReference type="Gene3D" id="2.60.120.700">
    <property type="entry name" value="Peptidase G1"/>
    <property type="match status" value="1"/>
</dbReference>
<dbReference type="PRINTS" id="PR00977">
    <property type="entry name" value="SCYTLDPTASE"/>
</dbReference>
<dbReference type="GO" id="GO:0006508">
    <property type="term" value="P:proteolysis"/>
    <property type="evidence" value="ECO:0007669"/>
    <property type="project" value="InterPro"/>
</dbReference>
<proteinExistence type="predicted"/>
<evidence type="ECO:0000256" key="1">
    <source>
        <dbReference type="PIRSR" id="PIRSR600250-50"/>
    </source>
</evidence>
<dbReference type="Proteomes" id="UP000567179">
    <property type="component" value="Unassembled WGS sequence"/>
</dbReference>
<dbReference type="InterPro" id="IPR038656">
    <property type="entry name" value="Peptidase_G1_sf"/>
</dbReference>
<sequence>MKLSAVFVSALFLFTDIVVARPSRLQERIAGRQRNSRTLIRADPTSVLEFGTTGTNNTHAETSTNWSGVVIEQPPSGKFTSVTGSFVVPTPSGTGAASAWVGIDGDTAQNSILQAGVDFTVSGGRASFQAWFEWFPNFAIDFNNFPISAGQKITVTVKSTSTTAGTVVLTNGSTGKSITQAVSAPSSSAALAGQNAEWIVEDFEEGGSLVPLTNFGTVTFTGASAGLSTGSSVGVSGATIINMVQNGDTLTTVSIPSSSSVKVTHT</sequence>
<feature type="chain" id="PRO_5034078125" description="Aspergillopepsin-2" evidence="2">
    <location>
        <begin position="21"/>
        <end position="266"/>
    </location>
</feature>
<dbReference type="PANTHER" id="PTHR37536:SF1">
    <property type="entry name" value="ASPERGILLOPEPSIN, PUTAITVE (AFU_ORTHOLOGUE AFUA_7G01200)"/>
    <property type="match status" value="1"/>
</dbReference>
<dbReference type="InterPro" id="IPR000250">
    <property type="entry name" value="Peptidase_G1"/>
</dbReference>
<evidence type="ECO:0008006" key="5">
    <source>
        <dbReference type="Google" id="ProtNLM"/>
    </source>
</evidence>
<reference evidence="3 4" key="1">
    <citation type="journal article" date="2020" name="ISME J.">
        <title>Uncovering the hidden diversity of litter-decomposition mechanisms in mushroom-forming fungi.</title>
        <authorList>
            <person name="Floudas D."/>
            <person name="Bentzer J."/>
            <person name="Ahren D."/>
            <person name="Johansson T."/>
            <person name="Persson P."/>
            <person name="Tunlid A."/>
        </authorList>
    </citation>
    <scope>NUCLEOTIDE SEQUENCE [LARGE SCALE GENOMIC DNA]</scope>
    <source>
        <strain evidence="3 4">CBS 101986</strain>
    </source>
</reference>
<dbReference type="GO" id="GO:0070007">
    <property type="term" value="F:glutamic-type endopeptidase activity"/>
    <property type="evidence" value="ECO:0007669"/>
    <property type="project" value="InterPro"/>
</dbReference>
<dbReference type="AlphaFoldDB" id="A0A8H5EZ84"/>
<dbReference type="PANTHER" id="PTHR37536">
    <property type="entry name" value="PUTATIVE (AFU_ORTHOLOGUE AFUA_3G02970)-RELATED"/>
    <property type="match status" value="1"/>
</dbReference>
<feature type="active site" description="Proton acceptor" evidence="1">
    <location>
        <position position="201"/>
    </location>
</feature>
<comment type="caution">
    <text evidence="3">The sequence shown here is derived from an EMBL/GenBank/DDBJ whole genome shotgun (WGS) entry which is preliminary data.</text>
</comment>
<dbReference type="EMBL" id="JAACJJ010000032">
    <property type="protein sequence ID" value="KAF5317819.1"/>
    <property type="molecule type" value="Genomic_DNA"/>
</dbReference>
<keyword evidence="4" id="KW-1185">Reference proteome</keyword>
<feature type="signal peptide" evidence="2">
    <location>
        <begin position="1"/>
        <end position="20"/>
    </location>
</feature>
<evidence type="ECO:0000313" key="4">
    <source>
        <dbReference type="Proteomes" id="UP000567179"/>
    </source>
</evidence>
<dbReference type="SUPFAM" id="SSF49899">
    <property type="entry name" value="Concanavalin A-like lectins/glucanases"/>
    <property type="match status" value="1"/>
</dbReference>
<name>A0A8H5EZ84_9AGAR</name>
<dbReference type="Pfam" id="PF01828">
    <property type="entry name" value="Peptidase_A4"/>
    <property type="match status" value="1"/>
</dbReference>